<dbReference type="AlphaFoldDB" id="A0A938YGB0"/>
<name>A0A938YGB0_9ACTN</name>
<dbReference type="EMBL" id="JAERWL010000009">
    <property type="protein sequence ID" value="MBM9477156.1"/>
    <property type="molecule type" value="Genomic_DNA"/>
</dbReference>
<dbReference type="RefSeq" id="WP_306829268.1">
    <property type="nucleotide sequence ID" value="NZ_BAAAPV010000001.1"/>
</dbReference>
<feature type="compositionally biased region" description="Basic and acidic residues" evidence="1">
    <location>
        <begin position="165"/>
        <end position="174"/>
    </location>
</feature>
<reference evidence="2" key="1">
    <citation type="submission" date="2021-01" db="EMBL/GenBank/DDBJ databases">
        <title>KCTC 19127 draft genome.</title>
        <authorList>
            <person name="An D."/>
        </authorList>
    </citation>
    <scope>NUCLEOTIDE SEQUENCE</scope>
    <source>
        <strain evidence="2">KCTC 19127</strain>
    </source>
</reference>
<evidence type="ECO:0008006" key="4">
    <source>
        <dbReference type="Google" id="ProtNLM"/>
    </source>
</evidence>
<keyword evidence="3" id="KW-1185">Reference proteome</keyword>
<sequence length="353" mass="36981">MMKIDTPRGDTRQVLDTDQVLRPASGIRIRPRPGGDLHIGSDTVHGLLLRDAPVEAAGVVAAATDGLPLSAWWRRERLDPDFWTPVFQQLLAAGLLVPATAGAIRPPGADLRGEHGFLTHRHGPAAAERALQARADALVVVQGSGPAAVAVAAQLAVAGVGHVHPRPDRSDRHRQGPGGDDEGRRLVALVRGASPTVRAHAPAAHVPPVLTVLVDGGPVDPGLAAELTQAGLPHLVLQVRTTRAVVGPLVLPGRTSCLLCADRHRADADPHWMIERPEPWAPPVPTVLVHAAAARAAHETLEFLDGLVAPATLDGTLEWTTAGAGPRRRTWRRHPDCGCGATGPGPSTAPGPR</sequence>
<dbReference type="Gene3D" id="3.40.50.720">
    <property type="entry name" value="NAD(P)-binding Rossmann-like Domain"/>
    <property type="match status" value="1"/>
</dbReference>
<feature type="region of interest" description="Disordered" evidence="1">
    <location>
        <begin position="162"/>
        <end position="183"/>
    </location>
</feature>
<proteinExistence type="predicted"/>
<evidence type="ECO:0000313" key="2">
    <source>
        <dbReference type="EMBL" id="MBM9477156.1"/>
    </source>
</evidence>
<evidence type="ECO:0000256" key="1">
    <source>
        <dbReference type="SAM" id="MobiDB-lite"/>
    </source>
</evidence>
<evidence type="ECO:0000313" key="3">
    <source>
        <dbReference type="Proteomes" id="UP000663801"/>
    </source>
</evidence>
<accession>A0A938YGB0</accession>
<comment type="caution">
    <text evidence="2">The sequence shown here is derived from an EMBL/GenBank/DDBJ whole genome shotgun (WGS) entry which is preliminary data.</text>
</comment>
<gene>
    <name evidence="2" type="ORF">JL107_11915</name>
</gene>
<organism evidence="2 3">
    <name type="scientific">Nakamurella flavida</name>
    <dbReference type="NCBI Taxonomy" id="363630"/>
    <lineage>
        <taxon>Bacteria</taxon>
        <taxon>Bacillati</taxon>
        <taxon>Actinomycetota</taxon>
        <taxon>Actinomycetes</taxon>
        <taxon>Nakamurellales</taxon>
        <taxon>Nakamurellaceae</taxon>
        <taxon>Nakamurella</taxon>
    </lineage>
</organism>
<protein>
    <recommendedName>
        <fullName evidence="4">TOMM leader peptide-binding protein</fullName>
    </recommendedName>
</protein>
<feature type="region of interest" description="Disordered" evidence="1">
    <location>
        <begin position="321"/>
        <end position="353"/>
    </location>
</feature>
<dbReference type="Proteomes" id="UP000663801">
    <property type="component" value="Unassembled WGS sequence"/>
</dbReference>